<dbReference type="Pfam" id="PF01583">
    <property type="entry name" value="APS_kinase"/>
    <property type="match status" value="1"/>
</dbReference>
<dbReference type="Proteomes" id="UP000233350">
    <property type="component" value="Unassembled WGS sequence"/>
</dbReference>
<evidence type="ECO:0000256" key="1">
    <source>
        <dbReference type="ARBA" id="ARBA00022679"/>
    </source>
</evidence>
<feature type="domain" description="APS kinase" evidence="2">
    <location>
        <begin position="2"/>
        <end position="144"/>
    </location>
</feature>
<dbReference type="RefSeq" id="WP_006801931.1">
    <property type="nucleotide sequence ID" value="NZ_CABKOI010000021.1"/>
</dbReference>
<sequence>MQGALVYITGLSGSGKTTLAKAVVKQIENTLGIKSIFLDGDILRECVVNNDYSTQGRFNMASYYVKVAKLLVDQGFVVVLSTISMFDKVRAFNVENFKHYLEVYLEVSEEIRKQRDSKDFYKRNTIDMAGFNQSVELPKNSHLIFKDNFDINSACEKVLYYLKDIYAK</sequence>
<comment type="caution">
    <text evidence="3">The sequence shown here is derived from an EMBL/GenBank/DDBJ whole genome shotgun (WGS) entry which is preliminary data.</text>
</comment>
<dbReference type="GO" id="GO:0004781">
    <property type="term" value="F:sulfate adenylyltransferase (ATP) activity"/>
    <property type="evidence" value="ECO:0007669"/>
    <property type="project" value="TreeGrafter"/>
</dbReference>
<gene>
    <name evidence="3" type="ORF">BCM31_04640</name>
</gene>
<protein>
    <submittedName>
        <fullName evidence="3">Adenylyl-sulfate kinase</fullName>
    </submittedName>
</protein>
<dbReference type="STRING" id="556267.HWAG_00240"/>
<dbReference type="GO" id="GO:0019379">
    <property type="term" value="P:sulfate assimilation, phosphoadenylyl sulfate reduction by phosphoadenylyl-sulfate reductase (thioredoxin)"/>
    <property type="evidence" value="ECO:0007669"/>
    <property type="project" value="TreeGrafter"/>
</dbReference>
<accession>A0A2N3PJ61</accession>
<dbReference type="GO" id="GO:0016301">
    <property type="term" value="F:kinase activity"/>
    <property type="evidence" value="ECO:0007669"/>
    <property type="project" value="UniProtKB-KW"/>
</dbReference>
<evidence type="ECO:0000313" key="3">
    <source>
        <dbReference type="EMBL" id="PKT81077.1"/>
    </source>
</evidence>
<dbReference type="EMBL" id="MBPK01000032">
    <property type="protein sequence ID" value="PKT81077.1"/>
    <property type="molecule type" value="Genomic_DNA"/>
</dbReference>
<name>A0A2N3PJ61_9HELI</name>
<dbReference type="InterPro" id="IPR027417">
    <property type="entry name" value="P-loop_NTPase"/>
</dbReference>
<reference evidence="3 4" key="1">
    <citation type="submission" date="2016-07" db="EMBL/GenBank/DDBJ databases">
        <title>Detection of Helicobacter winghamensis from caecal content of red fox (Vulpes vulpes).</title>
        <authorList>
            <person name="Zanoni R.G."/>
            <person name="Florio D."/>
            <person name="Caffara M."/>
            <person name="Renzi M."/>
            <person name="Parisi A."/>
            <person name="Pasquali F."/>
            <person name="Manfreda G."/>
        </authorList>
    </citation>
    <scope>NUCLEOTIDE SEQUENCE [LARGE SCALE GENOMIC DNA]</scope>
    <source>
        <strain evidence="3 4">295_13</strain>
    </source>
</reference>
<dbReference type="PANTHER" id="PTHR42700">
    <property type="entry name" value="SULFATE ADENYLYLTRANSFERASE"/>
    <property type="match status" value="1"/>
</dbReference>
<keyword evidence="3" id="KW-0418">Kinase</keyword>
<keyword evidence="4" id="KW-1185">Reference proteome</keyword>
<organism evidence="3 4">
    <name type="scientific">Helicobacter winghamensis</name>
    <dbReference type="NCBI Taxonomy" id="157268"/>
    <lineage>
        <taxon>Bacteria</taxon>
        <taxon>Pseudomonadati</taxon>
        <taxon>Campylobacterota</taxon>
        <taxon>Epsilonproteobacteria</taxon>
        <taxon>Campylobacterales</taxon>
        <taxon>Helicobacteraceae</taxon>
        <taxon>Helicobacter</taxon>
    </lineage>
</organism>
<dbReference type="GO" id="GO:0010134">
    <property type="term" value="P:sulfate assimilation via adenylyl sulfate reduction"/>
    <property type="evidence" value="ECO:0007669"/>
    <property type="project" value="TreeGrafter"/>
</dbReference>
<dbReference type="NCBIfam" id="NF004041">
    <property type="entry name" value="PRK05541.1"/>
    <property type="match status" value="1"/>
</dbReference>
<dbReference type="SUPFAM" id="SSF52540">
    <property type="entry name" value="P-loop containing nucleoside triphosphate hydrolases"/>
    <property type="match status" value="1"/>
</dbReference>
<dbReference type="AlphaFoldDB" id="A0A2N3PJ61"/>
<dbReference type="PANTHER" id="PTHR42700:SF1">
    <property type="entry name" value="SULFATE ADENYLYLTRANSFERASE"/>
    <property type="match status" value="1"/>
</dbReference>
<evidence type="ECO:0000313" key="4">
    <source>
        <dbReference type="Proteomes" id="UP000233350"/>
    </source>
</evidence>
<dbReference type="OrthoDB" id="9804504at2"/>
<evidence type="ECO:0000259" key="2">
    <source>
        <dbReference type="Pfam" id="PF01583"/>
    </source>
</evidence>
<dbReference type="GO" id="GO:0005737">
    <property type="term" value="C:cytoplasm"/>
    <property type="evidence" value="ECO:0007669"/>
    <property type="project" value="TreeGrafter"/>
</dbReference>
<dbReference type="InterPro" id="IPR050512">
    <property type="entry name" value="Sulf_AdTrans/APS_kinase"/>
</dbReference>
<dbReference type="InterPro" id="IPR059117">
    <property type="entry name" value="APS_kinase_dom"/>
</dbReference>
<dbReference type="GeneID" id="97289454"/>
<keyword evidence="1" id="KW-0808">Transferase</keyword>
<dbReference type="Gene3D" id="3.40.50.300">
    <property type="entry name" value="P-loop containing nucleotide triphosphate hydrolases"/>
    <property type="match status" value="1"/>
</dbReference>
<proteinExistence type="predicted"/>